<keyword evidence="5" id="KW-1185">Reference proteome</keyword>
<dbReference type="Proteomes" id="UP001432128">
    <property type="component" value="Chromosome"/>
</dbReference>
<dbReference type="SMART" id="SM00939">
    <property type="entry name" value="PepX_C"/>
    <property type="match status" value="1"/>
</dbReference>
<proteinExistence type="predicted"/>
<dbReference type="Gene3D" id="2.60.120.260">
    <property type="entry name" value="Galactose-binding domain-like"/>
    <property type="match status" value="1"/>
</dbReference>
<reference evidence="4 5" key="1">
    <citation type="submission" date="2022-10" db="EMBL/GenBank/DDBJ databases">
        <title>The complete genomes of actinobacterial strains from the NBC collection.</title>
        <authorList>
            <person name="Joergensen T.S."/>
            <person name="Alvarez Arevalo M."/>
            <person name="Sterndorff E.B."/>
            <person name="Faurdal D."/>
            <person name="Vuksanovic O."/>
            <person name="Mourched A.-S."/>
            <person name="Charusanti P."/>
            <person name="Shaw S."/>
            <person name="Blin K."/>
            <person name="Weber T."/>
        </authorList>
    </citation>
    <scope>NUCLEOTIDE SEQUENCE [LARGE SCALE GENOMIC DNA]</scope>
    <source>
        <strain evidence="4 5">NBC_00319</strain>
    </source>
</reference>
<dbReference type="AlphaFoldDB" id="A0AAU4K6L0"/>
<feature type="region of interest" description="Disordered" evidence="2">
    <location>
        <begin position="1"/>
        <end position="51"/>
    </location>
</feature>
<evidence type="ECO:0000259" key="3">
    <source>
        <dbReference type="SMART" id="SM00939"/>
    </source>
</evidence>
<accession>A0AAU4K6L0</accession>
<dbReference type="InterPro" id="IPR013736">
    <property type="entry name" value="Xaa-Pro_dipept_C"/>
</dbReference>
<dbReference type="InterPro" id="IPR008979">
    <property type="entry name" value="Galactose-bd-like_sf"/>
</dbReference>
<evidence type="ECO:0000313" key="4">
    <source>
        <dbReference type="EMBL" id="WUM21735.1"/>
    </source>
</evidence>
<dbReference type="InterPro" id="IPR029058">
    <property type="entry name" value="AB_hydrolase_fold"/>
</dbReference>
<gene>
    <name evidence="4" type="ORF">OG579_08155</name>
</gene>
<evidence type="ECO:0000256" key="1">
    <source>
        <dbReference type="ARBA" id="ARBA00022801"/>
    </source>
</evidence>
<dbReference type="NCBIfam" id="TIGR00976">
    <property type="entry name" value="CocE_NonD"/>
    <property type="match status" value="1"/>
</dbReference>
<dbReference type="InterPro" id="IPR000383">
    <property type="entry name" value="Xaa-Pro-like_dom"/>
</dbReference>
<feature type="domain" description="Xaa-Pro dipeptidyl-peptidase C-terminal" evidence="3">
    <location>
        <begin position="411"/>
        <end position="680"/>
    </location>
</feature>
<dbReference type="InterPro" id="IPR050585">
    <property type="entry name" value="Xaa-Pro_dipeptidyl-ppase/CocE"/>
</dbReference>
<dbReference type="EMBL" id="CP108021">
    <property type="protein sequence ID" value="WUM21735.1"/>
    <property type="molecule type" value="Genomic_DNA"/>
</dbReference>
<evidence type="ECO:0000256" key="2">
    <source>
        <dbReference type="SAM" id="MobiDB-lite"/>
    </source>
</evidence>
<dbReference type="Pfam" id="PF02129">
    <property type="entry name" value="Peptidase_S15"/>
    <property type="match status" value="1"/>
</dbReference>
<dbReference type="SUPFAM" id="SSF53474">
    <property type="entry name" value="alpha/beta-Hydrolases"/>
    <property type="match status" value="1"/>
</dbReference>
<organism evidence="4 5">
    <name type="scientific">Williamsia herbipolensis</name>
    <dbReference type="NCBI Taxonomy" id="1603258"/>
    <lineage>
        <taxon>Bacteria</taxon>
        <taxon>Bacillati</taxon>
        <taxon>Actinomycetota</taxon>
        <taxon>Actinomycetes</taxon>
        <taxon>Mycobacteriales</taxon>
        <taxon>Nocardiaceae</taxon>
        <taxon>Williamsia</taxon>
    </lineage>
</organism>
<evidence type="ECO:0000313" key="5">
    <source>
        <dbReference type="Proteomes" id="UP001432128"/>
    </source>
</evidence>
<dbReference type="PANTHER" id="PTHR43056">
    <property type="entry name" value="PEPTIDASE S9 PROLYL OLIGOPEPTIDASE"/>
    <property type="match status" value="1"/>
</dbReference>
<dbReference type="GO" id="GO:0008239">
    <property type="term" value="F:dipeptidyl-peptidase activity"/>
    <property type="evidence" value="ECO:0007669"/>
    <property type="project" value="InterPro"/>
</dbReference>
<dbReference type="PANTHER" id="PTHR43056:SF10">
    <property type="entry name" value="COCE_NOND FAMILY, PUTATIVE (AFU_ORTHOLOGUE AFUA_7G00600)-RELATED"/>
    <property type="match status" value="1"/>
</dbReference>
<dbReference type="Pfam" id="PF08530">
    <property type="entry name" value="PepX_C"/>
    <property type="match status" value="1"/>
</dbReference>
<sequence length="689" mass="74492">MSVQVDPPELPMTEGHGGSAMPAPAHPAPAPGTDRRPRPTPLPTLPLGDPTGGADALRWKHLVDGPLRYPHVSIDRDVEIRMSDGVLLRATVIRPADHHRRAVSTAYPAVVNINPYNRALLDVIDTALHSPVVGRGVRGLAGTVNIIGTPLSGATDDTRILSGGVLDVFGINRNLVRSGYTQVIVDVRGTGASHGKWQILGAREQQDSVEICRWVAAQPWCDGTYGMAGWSYSAINSLQAADKRPEGLKAVFAVEGCEDIVRDIYITGGLPSAFIPMWLSIVNVLKWIPNPATSVRDILRGNAVKWFADRVASPATEVGSLAWGFLTGHDDRVYDDPYFDERDPVVDRIDVPTFLFGGWHDLFGRSATSIYSHLDMEPGRKQLVVADGYHVDAGSGFGGPTHPPRVDVLERAWFDKWLKGIDNGVDNYGPVTLEQQGGSWTSGDCFPRAGATVRRLYLDDKRSGTASHAVHDGTLGGSPVATGRSLGIRPDMRGLKSRDMTQVTAGITAMFGKDFTTDARHQEGGALAFTTPPVTERTQISGAMNLRLHVSTSGQEGIWAVTVNDVAPDGTSRVLTNGALTVSNRAIDHDLSEYADDGTLLVAHHYLSRKRKLPVPADVALPIDVDLVPTDAVLDIGHRLRVDVYAGSVPRYLTVIPDLIRAHGRRQDLVLDPKHPSYLTFQAIGSPGW</sequence>
<name>A0AAU4K6L0_9NOCA</name>
<protein>
    <submittedName>
        <fullName evidence="4">CocE/NonD family hydrolase</fullName>
    </submittedName>
</protein>
<keyword evidence="1 4" id="KW-0378">Hydrolase</keyword>
<dbReference type="SUPFAM" id="SSF49785">
    <property type="entry name" value="Galactose-binding domain-like"/>
    <property type="match status" value="1"/>
</dbReference>
<dbReference type="KEGG" id="whr:OG579_08155"/>
<dbReference type="InterPro" id="IPR005674">
    <property type="entry name" value="CocE/Ser_esterase"/>
</dbReference>
<dbReference type="Gene3D" id="3.40.50.1820">
    <property type="entry name" value="alpha/beta hydrolase"/>
    <property type="match status" value="1"/>
</dbReference>